<keyword evidence="1" id="KW-0812">Transmembrane</keyword>
<dbReference type="EMBL" id="SPKJ01000024">
    <property type="protein sequence ID" value="MYZ47938.1"/>
    <property type="molecule type" value="Genomic_DNA"/>
</dbReference>
<feature type="transmembrane region" description="Helical" evidence="1">
    <location>
        <begin position="107"/>
        <end position="128"/>
    </location>
</feature>
<dbReference type="PANTHER" id="PTHR35342:SF5">
    <property type="entry name" value="TRICARBOXYLIC TRANSPORT PROTEIN"/>
    <property type="match status" value="1"/>
</dbReference>
<feature type="transmembrane region" description="Helical" evidence="1">
    <location>
        <begin position="259"/>
        <end position="280"/>
    </location>
</feature>
<dbReference type="OrthoDB" id="9806425at2"/>
<dbReference type="AlphaFoldDB" id="A0A964T3U9"/>
<dbReference type="RefSeq" id="WP_161140287.1">
    <property type="nucleotide sequence ID" value="NZ_SPKJ01000024.1"/>
</dbReference>
<dbReference type="InterPro" id="IPR002823">
    <property type="entry name" value="DUF112_TM"/>
</dbReference>
<organism evidence="3 4">
    <name type="scientific">Propylenella binzhouense</name>
    <dbReference type="NCBI Taxonomy" id="2555902"/>
    <lineage>
        <taxon>Bacteria</taxon>
        <taxon>Pseudomonadati</taxon>
        <taxon>Pseudomonadota</taxon>
        <taxon>Alphaproteobacteria</taxon>
        <taxon>Hyphomicrobiales</taxon>
        <taxon>Propylenellaceae</taxon>
        <taxon>Propylenella</taxon>
    </lineage>
</organism>
<feature type="transmembrane region" description="Helical" evidence="1">
    <location>
        <begin position="165"/>
        <end position="185"/>
    </location>
</feature>
<evidence type="ECO:0000259" key="2">
    <source>
        <dbReference type="Pfam" id="PF01970"/>
    </source>
</evidence>
<proteinExistence type="predicted"/>
<feature type="transmembrane region" description="Helical" evidence="1">
    <location>
        <begin position="29"/>
        <end position="49"/>
    </location>
</feature>
<name>A0A964T3U9_9HYPH</name>
<feature type="transmembrane region" description="Helical" evidence="1">
    <location>
        <begin position="388"/>
        <end position="404"/>
    </location>
</feature>
<evidence type="ECO:0000256" key="1">
    <source>
        <dbReference type="SAM" id="Phobius"/>
    </source>
</evidence>
<feature type="transmembrane region" description="Helical" evidence="1">
    <location>
        <begin position="466"/>
        <end position="484"/>
    </location>
</feature>
<sequence>MVDAIWAGLAALAAPQALGFMVIGVCYGIVIGILPGLGGIVAMALLLPFTWDMDFAPAMGLLLGAHIATIWGSSVTSILFRVPGAAKSIALIFDGFPMTQKGEASRALGASAAAALMGGVIGAVFLAVSIPITRPVMMALGPAEFLMLALWGLTVLATFSEGSILKGLAAAGLGLLTAFIGMDLVTATPRFTFGSIYLLDGISFPVAMIGLFAIAEMMKLFATGGALVERDLTAESSSVWQGVRDAFSHWGLVFRSSLLGLWIGVLPGIGASVGGIAAYAQALRTSKSPETFGKGNVEGVIGPDATLGANEGGGLLPTLALGIPGGEGMAIVLIAFIGLGVVPGPKMLTDHLDLVFTLVWVIALASMVTAVIGLIISPYLARVPSLNNNIIIPLVLSVCVIGAYAARGQVSDVIVAAVFGVIGYVMDKYRYSRATFVIGMVLAVMIERNLHLSISLYGDWFIFKRPVAAIMLVFIVVTTAWPFYRNWKRDRELRKLALAETGRAT</sequence>
<reference evidence="3" key="1">
    <citation type="submission" date="2019-03" db="EMBL/GenBank/DDBJ databases">
        <title>Afifella sp. nov., isolated from activated sludge.</title>
        <authorList>
            <person name="Li Q."/>
            <person name="Liu Y."/>
        </authorList>
    </citation>
    <scope>NUCLEOTIDE SEQUENCE</scope>
    <source>
        <strain evidence="3">L72</strain>
    </source>
</reference>
<feature type="transmembrane region" description="Helical" evidence="1">
    <location>
        <begin position="319"/>
        <end position="342"/>
    </location>
</feature>
<protein>
    <recommendedName>
        <fullName evidence="2">DUF112 domain-containing protein</fullName>
    </recommendedName>
</protein>
<evidence type="ECO:0000313" key="3">
    <source>
        <dbReference type="EMBL" id="MYZ47938.1"/>
    </source>
</evidence>
<keyword evidence="1" id="KW-0472">Membrane</keyword>
<feature type="transmembrane region" description="Helical" evidence="1">
    <location>
        <begin position="354"/>
        <end position="376"/>
    </location>
</feature>
<keyword evidence="4" id="KW-1185">Reference proteome</keyword>
<dbReference type="Pfam" id="PF01970">
    <property type="entry name" value="TctA"/>
    <property type="match status" value="1"/>
</dbReference>
<evidence type="ECO:0000313" key="4">
    <source>
        <dbReference type="Proteomes" id="UP000773614"/>
    </source>
</evidence>
<feature type="transmembrane region" description="Helical" evidence="1">
    <location>
        <begin position="61"/>
        <end position="80"/>
    </location>
</feature>
<feature type="transmembrane region" description="Helical" evidence="1">
    <location>
        <begin position="434"/>
        <end position="454"/>
    </location>
</feature>
<feature type="domain" description="DUF112" evidence="2">
    <location>
        <begin position="18"/>
        <end position="438"/>
    </location>
</feature>
<gene>
    <name evidence="3" type="ORF">E4O86_09465</name>
</gene>
<comment type="caution">
    <text evidence="3">The sequence shown here is derived from an EMBL/GenBank/DDBJ whole genome shotgun (WGS) entry which is preliminary data.</text>
</comment>
<dbReference type="Proteomes" id="UP000773614">
    <property type="component" value="Unassembled WGS sequence"/>
</dbReference>
<keyword evidence="1" id="KW-1133">Transmembrane helix</keyword>
<dbReference type="PANTHER" id="PTHR35342">
    <property type="entry name" value="TRICARBOXYLIC TRANSPORT PROTEIN"/>
    <property type="match status" value="1"/>
</dbReference>
<accession>A0A964T3U9</accession>
<feature type="transmembrane region" description="Helical" evidence="1">
    <location>
        <begin position="197"/>
        <end position="215"/>
    </location>
</feature>
<feature type="transmembrane region" description="Helical" evidence="1">
    <location>
        <begin position="140"/>
        <end position="159"/>
    </location>
</feature>